<feature type="compositionally biased region" description="Polar residues" evidence="2">
    <location>
        <begin position="12"/>
        <end position="21"/>
    </location>
</feature>
<sequence>MTIDVVDGGQDAGTSGASTQGNRAVSFAPTMTIDVDGGLDQTAPVLSTGADAPKVSGDKLVLRYSEANLLGTAHPDPAAHAFAVTVNGRTNPVTDVAVDSQTKTVTLTLTRPVTGGEDVSVTYTKPTDSSKAIQDAAGNIADDITAPLRVNSGTDTTAPTLVADTVAPPRIGGGGKELVLTYEDANYLKAVQVPKTAFAVLVNGTPNDVTAVKVDGGQDKTVTLMLSRSVPSGAEVSIAYTPPGESTQAIQDRQGNPAAGIVEPMHVDSGRDQTAPMLVFGGISTVSGDKLVLGYSEANLLGTAHPDPAEAARAFAVTVNGRTNPVTGVAVDSQDKTVTLTLTRPVTGGEDVRVAYTKPADSSKAIQDAAGNFAKDITAPFPVDSGRDTTAPTLVTDTVAPPRIGGGKELVLTYEEANYLKAVQVPKTAFAVLVNGTPNDVTAVKVDDGQDKTVTLTLSRSVPSGADVSIAYTPPGESTEAIQDWQGNPAAGIREPMHVDSGRDQTAPVLVFGGISTVSGDKLVLSYDEDNNLDTVHKALAGSFTVLVDGSPNPVTEVSVANAPAKTVTLTLTKAVARGVPVTVAYQATADNAIQDMAGNRALDITEPMIHVDNGEAPTDPAQTAGTSGTGTPGTTAHDAGTSGVITTGATPPDASTSGTGTPGTTAPDAGTPGVVTTGVTLHDSGTPGTGTPGTGTSGTGTLGTGTSGTGTSGTGTLGTGTSGTGTSGTGTPGTGTPGTGTPGTGTPGTGTPGTSTPGTGTSGTTAPDTGTPGVITTDTTTHDAGTPGTGTGTPGTTAPDASVPGVITTGATAPDAGTPGASASGATPHDTGTPGAGTTTPGTGTPGTTAPDASAPSPSENNATPSPPSDSTPSSGSPSTADVLDIVSQFSMVGNQANDQTPATPVAPVAGDRNADGVLDRTQPAVHSISVTPNANAPGSLADAPSGLVTLVNDSQDGKVRPGSQERITSLEQKDAPAQLPKGMEMPIGLLHAQVTQAVDSGHPASLSLFVALALNVNELWVQDNGTGVWTNLASAPYGGKTVLADGQLRLDIHIDDGGPFDADGKVDGVVSVVGAAAHMPLSIVGQAPDVAQHGFWF</sequence>
<keyword evidence="1" id="KW-0732">Signal</keyword>
<feature type="compositionally biased region" description="Low complexity" evidence="2">
    <location>
        <begin position="872"/>
        <end position="881"/>
    </location>
</feature>
<gene>
    <name evidence="3" type="ordered locus">Veis_4433</name>
</gene>
<dbReference type="NCBIfam" id="TIGR02059">
    <property type="entry name" value="swm_rep_I"/>
    <property type="match status" value="5"/>
</dbReference>
<feature type="compositionally biased region" description="Low complexity" evidence="2">
    <location>
        <begin position="753"/>
        <end position="787"/>
    </location>
</feature>
<proteinExistence type="predicted"/>
<dbReference type="RefSeq" id="WP_011812121.1">
    <property type="nucleotide sequence ID" value="NC_008786.1"/>
</dbReference>
<dbReference type="InterPro" id="IPR053784">
    <property type="entry name" value="Choice_anch_U_dom"/>
</dbReference>
<reference evidence="4" key="1">
    <citation type="submission" date="2006-12" db="EMBL/GenBank/DDBJ databases">
        <title>Complete sequence of chromosome 1 of Verminephrobacter eiseniae EF01-2.</title>
        <authorList>
            <person name="Copeland A."/>
            <person name="Lucas S."/>
            <person name="Lapidus A."/>
            <person name="Barry K."/>
            <person name="Detter J.C."/>
            <person name="Glavina del Rio T."/>
            <person name="Dalin E."/>
            <person name="Tice H."/>
            <person name="Pitluck S."/>
            <person name="Chertkov O."/>
            <person name="Brettin T."/>
            <person name="Bruce D."/>
            <person name="Han C."/>
            <person name="Tapia R."/>
            <person name="Gilna P."/>
            <person name="Schmutz J."/>
            <person name="Larimer F."/>
            <person name="Land M."/>
            <person name="Hauser L."/>
            <person name="Kyrpides N."/>
            <person name="Kim E."/>
            <person name="Stahl D."/>
            <person name="Richardson P."/>
        </authorList>
    </citation>
    <scope>NUCLEOTIDE SEQUENCE [LARGE SCALE GENOMIC DNA]</scope>
    <source>
        <strain evidence="4">EF01-2</strain>
    </source>
</reference>
<dbReference type="KEGG" id="vei:Veis_4433"/>
<evidence type="ECO:0000313" key="4">
    <source>
        <dbReference type="Proteomes" id="UP000000374"/>
    </source>
</evidence>
<dbReference type="EMBL" id="CP000542">
    <property type="protein sequence ID" value="ABM60136.1"/>
    <property type="molecule type" value="Genomic_DNA"/>
</dbReference>
<dbReference type="NCBIfam" id="NF041766">
    <property type="entry name" value="choice_anch_U"/>
    <property type="match status" value="1"/>
</dbReference>
<accession>A1WR79</accession>
<dbReference type="HOGENOM" id="CLU_283414_0_0_4"/>
<evidence type="ECO:0000256" key="2">
    <source>
        <dbReference type="SAM" id="MobiDB-lite"/>
    </source>
</evidence>
<dbReference type="eggNOG" id="COG3767">
    <property type="taxonomic scope" value="Bacteria"/>
</dbReference>
<dbReference type="GeneID" id="97128697"/>
<feature type="compositionally biased region" description="Gly residues" evidence="2">
    <location>
        <begin position="688"/>
        <end position="752"/>
    </location>
</feature>
<organism evidence="3 4">
    <name type="scientific">Verminephrobacter eiseniae (strain EF01-2)</name>
    <dbReference type="NCBI Taxonomy" id="391735"/>
    <lineage>
        <taxon>Bacteria</taxon>
        <taxon>Pseudomonadati</taxon>
        <taxon>Pseudomonadota</taxon>
        <taxon>Betaproteobacteria</taxon>
        <taxon>Burkholderiales</taxon>
        <taxon>Comamonadaceae</taxon>
        <taxon>Verminephrobacter</taxon>
    </lineage>
</organism>
<protein>
    <submittedName>
        <fullName evidence="3">Outer membrane protein</fullName>
    </submittedName>
</protein>
<name>A1WR79_VEREI</name>
<dbReference type="Proteomes" id="UP000000374">
    <property type="component" value="Chromosome"/>
</dbReference>
<feature type="compositionally biased region" description="Low complexity" evidence="2">
    <location>
        <begin position="809"/>
        <end position="865"/>
    </location>
</feature>
<feature type="region of interest" description="Disordered" evidence="2">
    <location>
        <begin position="1"/>
        <end position="21"/>
    </location>
</feature>
<keyword evidence="4" id="KW-1185">Reference proteome</keyword>
<dbReference type="Gene3D" id="2.60.40.1220">
    <property type="match status" value="1"/>
</dbReference>
<feature type="region of interest" description="Disordered" evidence="2">
    <location>
        <begin position="612"/>
        <end position="882"/>
    </location>
</feature>
<dbReference type="eggNOG" id="COG1345">
    <property type="taxonomic scope" value="Bacteria"/>
</dbReference>
<evidence type="ECO:0000313" key="3">
    <source>
        <dbReference type="EMBL" id="ABM60136.1"/>
    </source>
</evidence>
<dbReference type="Pfam" id="PF13753">
    <property type="entry name" value="SWM_repeat"/>
    <property type="match status" value="5"/>
</dbReference>
<dbReference type="AlphaFoldDB" id="A1WR79"/>
<dbReference type="InterPro" id="IPR011801">
    <property type="entry name" value="Swm_rep_I_cyn"/>
</dbReference>
<dbReference type="InterPro" id="IPR014755">
    <property type="entry name" value="Cu-Rt/internalin_Ig-like"/>
</dbReference>
<dbReference type="InterPro" id="IPR028059">
    <property type="entry name" value="SWM_rpt"/>
</dbReference>
<feature type="compositionally biased region" description="Low complexity" evidence="2">
    <location>
        <begin position="651"/>
        <end position="687"/>
    </location>
</feature>
<evidence type="ECO:0000256" key="1">
    <source>
        <dbReference type="ARBA" id="ARBA00022729"/>
    </source>
</evidence>
<dbReference type="STRING" id="391735.Veis_4433"/>
<dbReference type="eggNOG" id="COG2373">
    <property type="taxonomic scope" value="Bacteria"/>
</dbReference>